<dbReference type="PANTHER" id="PTHR31917">
    <property type="entry name" value="AGENET DOMAIN-CONTAINING PROTEIN-RELATED"/>
    <property type="match status" value="1"/>
</dbReference>
<evidence type="ECO:0000313" key="3">
    <source>
        <dbReference type="EMBL" id="KAK9704735.1"/>
    </source>
</evidence>
<accession>A0AAW1JMC2</accession>
<dbReference type="CDD" id="cd20405">
    <property type="entry name" value="Tudor_Agenet_AtDUF_rpt1_3"/>
    <property type="match status" value="1"/>
</dbReference>
<comment type="caution">
    <text evidence="3">The sequence shown here is derived from an EMBL/GenBank/DDBJ whole genome shotgun (WGS) entry which is preliminary data.</text>
</comment>
<feature type="domain" description="Agenet" evidence="2">
    <location>
        <begin position="2"/>
        <end position="70"/>
    </location>
</feature>
<dbReference type="PANTHER" id="PTHR31917:SF164">
    <property type="entry name" value="DUF724 DOMAIN-CONTAINING PROTEIN 7-LIKE"/>
    <property type="match status" value="1"/>
</dbReference>
<dbReference type="InterPro" id="IPR008395">
    <property type="entry name" value="Agenet-like_dom"/>
</dbReference>
<feature type="region of interest" description="Disordered" evidence="1">
    <location>
        <begin position="133"/>
        <end position="174"/>
    </location>
</feature>
<feature type="region of interest" description="Disordered" evidence="1">
    <location>
        <begin position="215"/>
        <end position="240"/>
    </location>
</feature>
<feature type="compositionally biased region" description="Pro residues" evidence="1">
    <location>
        <begin position="134"/>
        <end position="146"/>
    </location>
</feature>
<keyword evidence="4" id="KW-1185">Reference proteome</keyword>
<dbReference type="EMBL" id="JBDFQZ010000007">
    <property type="protein sequence ID" value="KAK9704735.1"/>
    <property type="molecule type" value="Genomic_DNA"/>
</dbReference>
<organism evidence="3 4">
    <name type="scientific">Saponaria officinalis</name>
    <name type="common">Common soapwort</name>
    <name type="synonym">Lychnis saponaria</name>
    <dbReference type="NCBI Taxonomy" id="3572"/>
    <lineage>
        <taxon>Eukaryota</taxon>
        <taxon>Viridiplantae</taxon>
        <taxon>Streptophyta</taxon>
        <taxon>Embryophyta</taxon>
        <taxon>Tracheophyta</taxon>
        <taxon>Spermatophyta</taxon>
        <taxon>Magnoliopsida</taxon>
        <taxon>eudicotyledons</taxon>
        <taxon>Gunneridae</taxon>
        <taxon>Pentapetalae</taxon>
        <taxon>Caryophyllales</taxon>
        <taxon>Caryophyllaceae</taxon>
        <taxon>Caryophylleae</taxon>
        <taxon>Saponaria</taxon>
    </lineage>
</organism>
<evidence type="ECO:0000259" key="2">
    <source>
        <dbReference type="SMART" id="SM00743"/>
    </source>
</evidence>
<name>A0AAW1JMC2_SAPOF</name>
<evidence type="ECO:0000313" key="4">
    <source>
        <dbReference type="Proteomes" id="UP001443914"/>
    </source>
</evidence>
<dbReference type="InterPro" id="IPR014002">
    <property type="entry name" value="Agenet_dom_plant"/>
</dbReference>
<gene>
    <name evidence="3" type="ORF">RND81_07G007700</name>
</gene>
<evidence type="ECO:0000256" key="1">
    <source>
        <dbReference type="SAM" id="MobiDB-lite"/>
    </source>
</evidence>
<reference evidence="3" key="1">
    <citation type="submission" date="2024-03" db="EMBL/GenBank/DDBJ databases">
        <title>WGS assembly of Saponaria officinalis var. Norfolk2.</title>
        <authorList>
            <person name="Jenkins J."/>
            <person name="Shu S."/>
            <person name="Grimwood J."/>
            <person name="Barry K."/>
            <person name="Goodstein D."/>
            <person name="Schmutz J."/>
            <person name="Leebens-Mack J."/>
            <person name="Osbourn A."/>
        </authorList>
    </citation>
    <scope>NUCLEOTIDE SEQUENCE [LARGE SCALE GENOMIC DNA]</scope>
    <source>
        <strain evidence="3">JIC</strain>
    </source>
</reference>
<dbReference type="CDD" id="cd20406">
    <property type="entry name" value="Tudor_Agenet_AtDUF_rpt2_4"/>
    <property type="match status" value="1"/>
</dbReference>
<sequence length="240" mass="26216">MAMFKRGSAVEVSSDDQGLRGSWYTATVVDPSGPLLLVEYHNLSTDDSGTSNLQEHVDPILVRPVPPIDPSPVFRLMDDVDAFHHDGWWEGVVTAVHPDSYSVFFRCSREQIDFPASDLRLHREWLGDDLWRPPFNPPLPPPPPASAPSSSSPRQKRKSRGDGDIAGGRAPKLRKTAQFGAVGIRNNIKPAAAAAATHAHGATRRTTIAALLSNNYSLPSRNRTFPTTPPSLSGRRASRN</sequence>
<proteinExistence type="predicted"/>
<dbReference type="Proteomes" id="UP001443914">
    <property type="component" value="Unassembled WGS sequence"/>
</dbReference>
<dbReference type="Gene3D" id="2.30.30.140">
    <property type="match status" value="1"/>
</dbReference>
<protein>
    <recommendedName>
        <fullName evidence="2">Agenet domain-containing protein</fullName>
    </recommendedName>
</protein>
<dbReference type="Pfam" id="PF05641">
    <property type="entry name" value="Agenet"/>
    <property type="match status" value="1"/>
</dbReference>
<feature type="domain" description="Agenet" evidence="2">
    <location>
        <begin position="72"/>
        <end position="127"/>
    </location>
</feature>
<dbReference type="SMART" id="SM00743">
    <property type="entry name" value="Agenet"/>
    <property type="match status" value="2"/>
</dbReference>
<feature type="compositionally biased region" description="Polar residues" evidence="1">
    <location>
        <begin position="215"/>
        <end position="226"/>
    </location>
</feature>
<dbReference type="AlphaFoldDB" id="A0AAW1JMC2"/>